<feature type="domain" description="Lipocalin-like" evidence="3">
    <location>
        <begin position="204"/>
        <end position="318"/>
    </location>
</feature>
<evidence type="ECO:0000259" key="2">
    <source>
        <dbReference type="Pfam" id="PF03959"/>
    </source>
</evidence>
<proteinExistence type="predicted"/>
<reference evidence="4" key="2">
    <citation type="submission" date="2020-02" db="EMBL/GenBank/DDBJ databases">
        <authorList>
            <person name="Gilchrist C.L.M."/>
            <person name="Chooi Y.-H."/>
        </authorList>
    </citation>
    <scope>NUCLEOTIDE SEQUENCE</scope>
    <source>
        <strain evidence="4">MST-FP2251</strain>
    </source>
</reference>
<evidence type="ECO:0000313" key="5">
    <source>
        <dbReference type="Proteomes" id="UP001194746"/>
    </source>
</evidence>
<feature type="domain" description="Serine hydrolase" evidence="2">
    <location>
        <begin position="2"/>
        <end position="192"/>
    </location>
</feature>
<keyword evidence="5" id="KW-1185">Reference proteome</keyword>
<evidence type="ECO:0008006" key="6">
    <source>
        <dbReference type="Google" id="ProtNLM"/>
    </source>
</evidence>
<dbReference type="InterPro" id="IPR029058">
    <property type="entry name" value="AB_hydrolase_fold"/>
</dbReference>
<dbReference type="InterPro" id="IPR050593">
    <property type="entry name" value="LovG"/>
</dbReference>
<dbReference type="InterPro" id="IPR005645">
    <property type="entry name" value="FSH-like_dom"/>
</dbReference>
<dbReference type="GO" id="GO:0019748">
    <property type="term" value="P:secondary metabolic process"/>
    <property type="evidence" value="ECO:0007669"/>
    <property type="project" value="TreeGrafter"/>
</dbReference>
<dbReference type="Proteomes" id="UP001194746">
    <property type="component" value="Unassembled WGS sequence"/>
</dbReference>
<dbReference type="GO" id="GO:0016787">
    <property type="term" value="F:hydrolase activity"/>
    <property type="evidence" value="ECO:0007669"/>
    <property type="project" value="UniProtKB-KW"/>
</dbReference>
<dbReference type="Pfam" id="PF03959">
    <property type="entry name" value="FSH1"/>
    <property type="match status" value="1"/>
</dbReference>
<dbReference type="InterPro" id="IPR024311">
    <property type="entry name" value="Lipocalin-like"/>
</dbReference>
<dbReference type="Gene3D" id="3.40.50.1820">
    <property type="entry name" value="alpha/beta hydrolase"/>
    <property type="match status" value="1"/>
</dbReference>
<gene>
    <name evidence="4" type="ORF">FE257_010387</name>
</gene>
<dbReference type="AlphaFoldDB" id="A0AAD4CIM7"/>
<dbReference type="GO" id="GO:0005634">
    <property type="term" value="C:nucleus"/>
    <property type="evidence" value="ECO:0007669"/>
    <property type="project" value="TreeGrafter"/>
</dbReference>
<organism evidence="4 5">
    <name type="scientific">Aspergillus nanangensis</name>
    <dbReference type="NCBI Taxonomy" id="2582783"/>
    <lineage>
        <taxon>Eukaryota</taxon>
        <taxon>Fungi</taxon>
        <taxon>Dikarya</taxon>
        <taxon>Ascomycota</taxon>
        <taxon>Pezizomycotina</taxon>
        <taxon>Eurotiomycetes</taxon>
        <taxon>Eurotiomycetidae</taxon>
        <taxon>Eurotiales</taxon>
        <taxon>Aspergillaceae</taxon>
        <taxon>Aspergillus</taxon>
        <taxon>Aspergillus subgen. Circumdati</taxon>
    </lineage>
</organism>
<sequence length="329" mass="35834">MRFLCLHGIGSNANVFQAQLASIQQALGSQHEFVFIQGEIPSQPGPGVDGLSNGPYYSFFSAPTAPQLHAAFDIIDQALDMDGPFDGVMGFSQGASIVASYLLRTSAPDCPFKCAAFFCASMPFNVESISFHALEDGSFKDSKTGEDVSDEIRLSIPEVLDLERYTGLRGQTLHRRYAPDGSAEINIPTMHMGSEGDLEQTLLGSWSLVEYSSTLQEGGKIYPMGPDTRGILLYSPGGYMGVQLLPKETKKVKSTIHDILAYTGRYWVAPQHDGRVIVKHHMQMCSAPEFEGSIQQRVVSLSGDRLTLSCPSFVSLEVSSGPAYKVFIK</sequence>
<dbReference type="SUPFAM" id="SSF53474">
    <property type="entry name" value="alpha/beta-Hydrolases"/>
    <property type="match status" value="1"/>
</dbReference>
<dbReference type="PANTHER" id="PTHR48070:SF4">
    <property type="entry name" value="ESTERASE ALNB"/>
    <property type="match status" value="1"/>
</dbReference>
<name>A0AAD4CIM7_ASPNN</name>
<protein>
    <recommendedName>
        <fullName evidence="6">Serine hydrolase FSH domain-containing protein</fullName>
    </recommendedName>
</protein>
<evidence type="ECO:0000313" key="4">
    <source>
        <dbReference type="EMBL" id="KAF9887259.1"/>
    </source>
</evidence>
<keyword evidence="1" id="KW-0378">Hydrolase</keyword>
<evidence type="ECO:0000259" key="3">
    <source>
        <dbReference type="Pfam" id="PF13924"/>
    </source>
</evidence>
<dbReference type="GO" id="GO:0005737">
    <property type="term" value="C:cytoplasm"/>
    <property type="evidence" value="ECO:0007669"/>
    <property type="project" value="TreeGrafter"/>
</dbReference>
<dbReference type="PANTHER" id="PTHR48070">
    <property type="entry name" value="ESTERASE OVCA2"/>
    <property type="match status" value="1"/>
</dbReference>
<reference evidence="4" key="1">
    <citation type="journal article" date="2019" name="Beilstein J. Org. Chem.">
        <title>Nanangenines: drimane sesquiterpenoids as the dominant metabolite cohort of a novel Australian fungus, Aspergillus nanangensis.</title>
        <authorList>
            <person name="Lacey H.J."/>
            <person name="Gilchrist C.L.M."/>
            <person name="Crombie A."/>
            <person name="Kalaitzis J.A."/>
            <person name="Vuong D."/>
            <person name="Rutledge P.J."/>
            <person name="Turner P."/>
            <person name="Pitt J.I."/>
            <person name="Lacey E."/>
            <person name="Chooi Y.H."/>
            <person name="Piggott A.M."/>
        </authorList>
    </citation>
    <scope>NUCLEOTIDE SEQUENCE</scope>
    <source>
        <strain evidence="4">MST-FP2251</strain>
    </source>
</reference>
<dbReference type="Pfam" id="PF13924">
    <property type="entry name" value="Lipocalin_5"/>
    <property type="match status" value="1"/>
</dbReference>
<accession>A0AAD4CIM7</accession>
<evidence type="ECO:0000256" key="1">
    <source>
        <dbReference type="ARBA" id="ARBA00022801"/>
    </source>
</evidence>
<comment type="caution">
    <text evidence="4">The sequence shown here is derived from an EMBL/GenBank/DDBJ whole genome shotgun (WGS) entry which is preliminary data.</text>
</comment>
<dbReference type="EMBL" id="VCAU01000064">
    <property type="protein sequence ID" value="KAF9887259.1"/>
    <property type="molecule type" value="Genomic_DNA"/>
</dbReference>